<evidence type="ECO:0000256" key="1">
    <source>
        <dbReference type="SAM" id="MobiDB-lite"/>
    </source>
</evidence>
<accession>A0A6A6AIY7</accession>
<feature type="compositionally biased region" description="Polar residues" evidence="1">
    <location>
        <begin position="311"/>
        <end position="321"/>
    </location>
</feature>
<gene>
    <name evidence="2" type="ORF">P153DRAFT_286715</name>
</gene>
<sequence length="817" mass="89358">MQLARTLPQGHKGQSSPRSPLLSDAGMILPDFGDNHLRSESPHPHFERPPSLPTLDAVYGHSRSSSLAGTVPILDSVPANRRRSSQPSRFTSVSSGSHSNSSLSTLRKMSAPEGICNDALASSPTAHDALPRSTWDEDDRRISVASSSVLSEDFENWPGFDSHGGFDDSGVDLEDQEDHHHSPSTKNNQGDEAGAERTPGGRTSGSSDDEDDPYSSAALSRRAEIILANAKKRLNVMEGNLRGARESLVVSPTSPPRTRSSSELSQHISAARDRDRRLYAGMGPIPPRIHSYRTPLSSSTNSSAGHARGVSETSIPLPFSSTYMTKTPASKRASSAMGAARSSWLQEGYGNGRFPVKESRSYDNIRDPRASGQRTPVRSTSRSSKSALSLATLREDDSTPTLHRSTSAASDLREQVNDLKGRISSLKQRAQDDRLRRRSTQSLRSPSPFTSAETWNSSPDAHRTDNRQSPRAPATGLGITTDPPIRNTHLYVYKDEYMNGPMSARTTTSQIEGERLLLSGEGQDEFDEPPLPTRHFGAQPSLREGPGTLKKSQDVEKTEDLDDDDEPEVVGDSVYEDAVYEMPITARHEDRVDAFDYEHFFLHSAMGTYSLESRRSSTSSTSSTATTRPTTAINDNSTPSKSQQRNSMHARNASADSVSTIATFATAAERQNDDDDENEQMDQFSQQLLSNQQSTTPRPGITSLRTDSAINLRRGNGSSPTASSVSRGSSSPGDLVSGLRTSKLFSTLTEAPRDEPRLALNEEDKQLIYSLAASFQHVCSSLQNTYGEQYERKAWRRRLEEARRILAGEDAEDDPSF</sequence>
<feature type="region of interest" description="Disordered" evidence="1">
    <location>
        <begin position="1"/>
        <end position="140"/>
    </location>
</feature>
<feature type="compositionally biased region" description="Polar residues" evidence="1">
    <location>
        <begin position="294"/>
        <end position="304"/>
    </location>
</feature>
<dbReference type="AlphaFoldDB" id="A0A6A6AIY7"/>
<feature type="region of interest" description="Disordered" evidence="1">
    <location>
        <begin position="247"/>
        <end position="270"/>
    </location>
</feature>
<dbReference type="GeneID" id="54403917"/>
<dbReference type="OrthoDB" id="3438840at2759"/>
<name>A0A6A6AIY7_9PLEO</name>
<keyword evidence="3" id="KW-1185">Reference proteome</keyword>
<feature type="compositionally biased region" description="Acidic residues" evidence="1">
    <location>
        <begin position="559"/>
        <end position="569"/>
    </location>
</feature>
<feature type="region of interest" description="Disordered" evidence="1">
    <location>
        <begin position="283"/>
        <end position="321"/>
    </location>
</feature>
<evidence type="ECO:0000313" key="3">
    <source>
        <dbReference type="Proteomes" id="UP000799771"/>
    </source>
</evidence>
<evidence type="ECO:0000313" key="2">
    <source>
        <dbReference type="EMBL" id="KAF2131770.1"/>
    </source>
</evidence>
<feature type="compositionally biased region" description="Polar residues" evidence="1">
    <location>
        <begin position="399"/>
        <end position="409"/>
    </location>
</feature>
<dbReference type="RefSeq" id="XP_033526157.1">
    <property type="nucleotide sequence ID" value="XM_033663485.1"/>
</dbReference>
<feature type="compositionally biased region" description="Polar residues" evidence="1">
    <location>
        <begin position="633"/>
        <end position="658"/>
    </location>
</feature>
<reference evidence="2" key="1">
    <citation type="journal article" date="2020" name="Stud. Mycol.">
        <title>101 Dothideomycetes genomes: a test case for predicting lifestyles and emergence of pathogens.</title>
        <authorList>
            <person name="Haridas S."/>
            <person name="Albert R."/>
            <person name="Binder M."/>
            <person name="Bloem J."/>
            <person name="Labutti K."/>
            <person name="Salamov A."/>
            <person name="Andreopoulos B."/>
            <person name="Baker S."/>
            <person name="Barry K."/>
            <person name="Bills G."/>
            <person name="Bluhm B."/>
            <person name="Cannon C."/>
            <person name="Castanera R."/>
            <person name="Culley D."/>
            <person name="Daum C."/>
            <person name="Ezra D."/>
            <person name="Gonzalez J."/>
            <person name="Henrissat B."/>
            <person name="Kuo A."/>
            <person name="Liang C."/>
            <person name="Lipzen A."/>
            <person name="Lutzoni F."/>
            <person name="Magnuson J."/>
            <person name="Mondo S."/>
            <person name="Nolan M."/>
            <person name="Ohm R."/>
            <person name="Pangilinan J."/>
            <person name="Park H.-J."/>
            <person name="Ramirez L."/>
            <person name="Alfaro M."/>
            <person name="Sun H."/>
            <person name="Tritt A."/>
            <person name="Yoshinaga Y."/>
            <person name="Zwiers L.-H."/>
            <person name="Turgeon B."/>
            <person name="Goodwin S."/>
            <person name="Spatafora J."/>
            <person name="Crous P."/>
            <person name="Grigoriev I."/>
        </authorList>
    </citation>
    <scope>NUCLEOTIDE SEQUENCE</scope>
    <source>
        <strain evidence="2">CBS 119687</strain>
    </source>
</reference>
<protein>
    <submittedName>
        <fullName evidence="2">Uncharacterized protein</fullName>
    </submittedName>
</protein>
<dbReference type="EMBL" id="ML977502">
    <property type="protein sequence ID" value="KAF2131770.1"/>
    <property type="molecule type" value="Genomic_DNA"/>
</dbReference>
<feature type="compositionally biased region" description="Basic and acidic residues" evidence="1">
    <location>
        <begin position="411"/>
        <end position="421"/>
    </location>
</feature>
<feature type="region of interest" description="Disordered" evidence="1">
    <location>
        <begin position="610"/>
        <end position="658"/>
    </location>
</feature>
<proteinExistence type="predicted"/>
<feature type="compositionally biased region" description="Low complexity" evidence="1">
    <location>
        <begin position="92"/>
        <end position="104"/>
    </location>
</feature>
<organism evidence="2 3">
    <name type="scientific">Dothidotthia symphoricarpi CBS 119687</name>
    <dbReference type="NCBI Taxonomy" id="1392245"/>
    <lineage>
        <taxon>Eukaryota</taxon>
        <taxon>Fungi</taxon>
        <taxon>Dikarya</taxon>
        <taxon>Ascomycota</taxon>
        <taxon>Pezizomycotina</taxon>
        <taxon>Dothideomycetes</taxon>
        <taxon>Pleosporomycetidae</taxon>
        <taxon>Pleosporales</taxon>
        <taxon>Dothidotthiaceae</taxon>
        <taxon>Dothidotthia</taxon>
    </lineage>
</organism>
<feature type="compositionally biased region" description="Low complexity" evidence="1">
    <location>
        <begin position="718"/>
        <end position="731"/>
    </location>
</feature>
<feature type="compositionally biased region" description="Basic and acidic residues" evidence="1">
    <location>
        <begin position="33"/>
        <end position="48"/>
    </location>
</feature>
<feature type="region of interest" description="Disordered" evidence="1">
    <location>
        <begin position="537"/>
        <end position="569"/>
    </location>
</feature>
<feature type="compositionally biased region" description="Low complexity" evidence="1">
    <location>
        <begin position="616"/>
        <end position="632"/>
    </location>
</feature>
<feature type="compositionally biased region" description="Polar residues" evidence="1">
    <location>
        <begin position="449"/>
        <end position="459"/>
    </location>
</feature>
<feature type="region of interest" description="Disordered" evidence="1">
    <location>
        <begin position="153"/>
        <end position="216"/>
    </location>
</feature>
<feature type="compositionally biased region" description="Low complexity" evidence="1">
    <location>
        <begin position="378"/>
        <end position="392"/>
    </location>
</feature>
<dbReference type="Proteomes" id="UP000799771">
    <property type="component" value="Unassembled WGS sequence"/>
</dbReference>
<feature type="region of interest" description="Disordered" evidence="1">
    <location>
        <begin position="687"/>
        <end position="738"/>
    </location>
</feature>
<feature type="region of interest" description="Disordered" evidence="1">
    <location>
        <begin position="347"/>
        <end position="483"/>
    </location>
</feature>
<feature type="compositionally biased region" description="Basic and acidic residues" evidence="1">
    <location>
        <begin position="355"/>
        <end position="369"/>
    </location>
</feature>